<dbReference type="Pfam" id="PF05193">
    <property type="entry name" value="Peptidase_M16_C"/>
    <property type="match status" value="1"/>
</dbReference>
<evidence type="ECO:0000256" key="1">
    <source>
        <dbReference type="SAM" id="Coils"/>
    </source>
</evidence>
<dbReference type="PANTHER" id="PTHR11851">
    <property type="entry name" value="METALLOPROTEASE"/>
    <property type="match status" value="1"/>
</dbReference>
<dbReference type="InterPro" id="IPR050361">
    <property type="entry name" value="MPP/UQCRC_Complex"/>
</dbReference>
<keyword evidence="5" id="KW-1185">Reference proteome</keyword>
<gene>
    <name evidence="4" type="ORF">FO442_09890</name>
</gene>
<feature type="domain" description="Peptidase M16 C-terminal" evidence="3">
    <location>
        <begin position="187"/>
        <end position="352"/>
    </location>
</feature>
<dbReference type="Gene3D" id="3.30.830.10">
    <property type="entry name" value="Metalloenzyme, LuxS/M16 peptidase-like"/>
    <property type="match status" value="2"/>
</dbReference>
<dbReference type="Proteomes" id="UP000316008">
    <property type="component" value="Unassembled WGS sequence"/>
</dbReference>
<dbReference type="OrthoDB" id="9811314at2"/>
<evidence type="ECO:0000313" key="5">
    <source>
        <dbReference type="Proteomes" id="UP000316008"/>
    </source>
</evidence>
<feature type="coiled-coil region" evidence="1">
    <location>
        <begin position="320"/>
        <end position="347"/>
    </location>
</feature>
<dbReference type="InterPro" id="IPR011249">
    <property type="entry name" value="Metalloenz_LuxS/M16"/>
</dbReference>
<reference evidence="4 5" key="1">
    <citation type="submission" date="2019-07" db="EMBL/GenBank/DDBJ databases">
        <authorList>
            <person name="Huq M.A."/>
        </authorList>
    </citation>
    <scope>NUCLEOTIDE SEQUENCE [LARGE SCALE GENOMIC DNA]</scope>
    <source>
        <strain evidence="4 5">MAH-3</strain>
    </source>
</reference>
<evidence type="ECO:0000313" key="4">
    <source>
        <dbReference type="EMBL" id="TSJ44899.1"/>
    </source>
</evidence>
<name>A0A556MYP1_9FLAO</name>
<evidence type="ECO:0000259" key="3">
    <source>
        <dbReference type="Pfam" id="PF05193"/>
    </source>
</evidence>
<protein>
    <submittedName>
        <fullName evidence="4">Insulinase family protein</fullName>
    </submittedName>
</protein>
<dbReference type="RefSeq" id="WP_144333012.1">
    <property type="nucleotide sequence ID" value="NZ_VLPL01000004.1"/>
</dbReference>
<dbReference type="InterPro" id="IPR007863">
    <property type="entry name" value="Peptidase_M16_C"/>
</dbReference>
<dbReference type="EMBL" id="VLPL01000004">
    <property type="protein sequence ID" value="TSJ44899.1"/>
    <property type="molecule type" value="Genomic_DNA"/>
</dbReference>
<dbReference type="AlphaFoldDB" id="A0A556MYP1"/>
<organism evidence="4 5">
    <name type="scientific">Fluviicola chungangensis</name>
    <dbReference type="NCBI Taxonomy" id="2597671"/>
    <lineage>
        <taxon>Bacteria</taxon>
        <taxon>Pseudomonadati</taxon>
        <taxon>Bacteroidota</taxon>
        <taxon>Flavobacteriia</taxon>
        <taxon>Flavobacteriales</taxon>
        <taxon>Crocinitomicaceae</taxon>
        <taxon>Fluviicola</taxon>
    </lineage>
</organism>
<proteinExistence type="predicted"/>
<comment type="caution">
    <text evidence="4">The sequence shown here is derived from an EMBL/GenBank/DDBJ whole genome shotgun (WGS) entry which is preliminary data.</text>
</comment>
<accession>A0A556MYP1</accession>
<feature type="domain" description="Peptidase M16 N-terminal" evidence="2">
    <location>
        <begin position="39"/>
        <end position="165"/>
    </location>
</feature>
<dbReference type="InterPro" id="IPR011765">
    <property type="entry name" value="Pept_M16_N"/>
</dbReference>
<evidence type="ECO:0000259" key="2">
    <source>
        <dbReference type="Pfam" id="PF00675"/>
    </source>
</evidence>
<keyword evidence="1" id="KW-0175">Coiled coil</keyword>
<dbReference type="SUPFAM" id="SSF63411">
    <property type="entry name" value="LuxS/MPP-like metallohydrolase"/>
    <property type="match status" value="2"/>
</dbReference>
<dbReference type="GO" id="GO:0046872">
    <property type="term" value="F:metal ion binding"/>
    <property type="evidence" value="ECO:0007669"/>
    <property type="project" value="InterPro"/>
</dbReference>
<dbReference type="PANTHER" id="PTHR11851:SF224">
    <property type="entry name" value="PROCESSING PROTEASE"/>
    <property type="match status" value="1"/>
</dbReference>
<dbReference type="Pfam" id="PF00675">
    <property type="entry name" value="Peptidase_M16"/>
    <property type="match status" value="1"/>
</dbReference>
<sequence>MSVRTKQPETKQVDHISFVKPQVFDVTPDVKLLWMKEVPNDTVRLDLFFDAGITRGNKSIPAIVHSLLLSGTNELSSVEIHEQIDALGGFLDTDISFETAVVSIYCLREHIRPISNIVANAIQNLAFRETEVEDVLRSMRQQFAVNQQKVKYVAQQQFRKHLFASNPDYSTISEESDYDEGNVLAYKKYWRQHYLEGLTRITLVGDLEVDEVDALIDLFGKWAVDGKVHHAGGFKFQAERINFPKNDAVQCAIRMGRFLFPKSHPDYIDFQVLNTIFGDYFGSRLMSNIREDKGYTYGIGSGVMDLNQTGYFVIVTEVGKEVLDLTLNEIKLEMERLQNELVAGDELDLVKNYMLGQLLKSADGPYAMLDMYNSVDMYGLTLAFYDEAIQKIKHITPERIRELAKQYLNVEDFLIITAG</sequence>